<dbReference type="EMBL" id="RIBY02000014">
    <property type="protein sequence ID" value="KAH9845618.1"/>
    <property type="molecule type" value="Genomic_DNA"/>
</dbReference>
<dbReference type="OrthoDB" id="3944545at2759"/>
<evidence type="ECO:0000313" key="1">
    <source>
        <dbReference type="EMBL" id="KAH9845618.1"/>
    </source>
</evidence>
<reference evidence="1 2" key="1">
    <citation type="journal article" date="2018" name="IMA Fungus">
        <title>IMA Genome-F 10: Nine draft genome sequences of Claviceps purpurea s.lat., including C. arundinis, C. humidiphila, and C. cf. spartinae, pseudomolecules for the pitch canker pathogen Fusarium circinatum, draft genome of Davidsoniella eucalypti, Grosmannia galeiformis, Quambalaria eucalypti, and Teratosphaeria destructans.</title>
        <authorList>
            <person name="Wingfield B.D."/>
            <person name="Liu M."/>
            <person name="Nguyen H.D."/>
            <person name="Lane F.A."/>
            <person name="Morgan S.W."/>
            <person name="De Vos L."/>
            <person name="Wilken P.M."/>
            <person name="Duong T.A."/>
            <person name="Aylward J."/>
            <person name="Coetzee M.P."/>
            <person name="Dadej K."/>
            <person name="De Beer Z.W."/>
            <person name="Findlay W."/>
            <person name="Havenga M."/>
            <person name="Kolarik M."/>
            <person name="Menzies J.G."/>
            <person name="Naidoo K."/>
            <person name="Pochopski O."/>
            <person name="Shoukouhi P."/>
            <person name="Santana Q.C."/>
            <person name="Seifert K.A."/>
            <person name="Soal N."/>
            <person name="Steenkamp E.T."/>
            <person name="Tatham C.T."/>
            <person name="van der Nest M.A."/>
            <person name="Wingfield M.J."/>
        </authorList>
    </citation>
    <scope>NUCLEOTIDE SEQUENCE [LARGE SCALE GENOMIC DNA]</scope>
    <source>
        <strain evidence="1">CMW44962</strain>
    </source>
</reference>
<name>A0A9W7T1X0_9PEZI</name>
<protein>
    <recommendedName>
        <fullName evidence="3">Protein HRI1</fullName>
    </recommendedName>
</protein>
<proteinExistence type="predicted"/>
<sequence>MATPEEPAEKTPRYPSYEVLLATQQWVRPSRDSGQLLFWTLDGPLTSAISVMPSPSTPEGPLEPYYDQARATWHPIAHLPITEPKVSSISVRVYQLDEWITVWCEEHEHHSDLDDAADIGDDEVEWTTVTTEDETPQRELIKCCGTYRPGSNSSFGIVVKPSNMAQDAGFVTVHDVLETVHPWLMELKWEIGTAMAILDGAGDEPVGLDGGFVVNSNAFESLVIERKEEWMALKRGAKGPREVHISAS</sequence>
<dbReference type="Proteomes" id="UP001138500">
    <property type="component" value="Unassembled WGS sequence"/>
</dbReference>
<comment type="caution">
    <text evidence="1">The sequence shown here is derived from an EMBL/GenBank/DDBJ whole genome shotgun (WGS) entry which is preliminary data.</text>
</comment>
<reference evidence="1 2" key="2">
    <citation type="journal article" date="2021" name="Curr. Genet.">
        <title>Genetic response to nitrogen starvation in the aggressive Eucalyptus foliar pathogen Teratosphaeria destructans.</title>
        <authorList>
            <person name="Havenga M."/>
            <person name="Wingfield B.D."/>
            <person name="Wingfield M.J."/>
            <person name="Dreyer L.L."/>
            <person name="Roets F."/>
            <person name="Aylward J."/>
        </authorList>
    </citation>
    <scope>NUCLEOTIDE SEQUENCE [LARGE SCALE GENOMIC DNA]</scope>
    <source>
        <strain evidence="1">CMW44962</strain>
    </source>
</reference>
<evidence type="ECO:0000313" key="2">
    <source>
        <dbReference type="Proteomes" id="UP001138500"/>
    </source>
</evidence>
<dbReference type="AlphaFoldDB" id="A0A9W7T1X0"/>
<evidence type="ECO:0008006" key="3">
    <source>
        <dbReference type="Google" id="ProtNLM"/>
    </source>
</evidence>
<gene>
    <name evidence="1" type="ORF">Tdes44962_MAKER06453</name>
</gene>
<accession>A0A9W7T1X0</accession>
<keyword evidence="2" id="KW-1185">Reference proteome</keyword>
<organism evidence="1 2">
    <name type="scientific">Teratosphaeria destructans</name>
    <dbReference type="NCBI Taxonomy" id="418781"/>
    <lineage>
        <taxon>Eukaryota</taxon>
        <taxon>Fungi</taxon>
        <taxon>Dikarya</taxon>
        <taxon>Ascomycota</taxon>
        <taxon>Pezizomycotina</taxon>
        <taxon>Dothideomycetes</taxon>
        <taxon>Dothideomycetidae</taxon>
        <taxon>Mycosphaerellales</taxon>
        <taxon>Teratosphaeriaceae</taxon>
        <taxon>Teratosphaeria</taxon>
    </lineage>
</organism>